<keyword evidence="1" id="KW-1133">Transmembrane helix</keyword>
<keyword evidence="1" id="KW-0812">Transmembrane</keyword>
<accession>A0AAE4FNY9</accession>
<dbReference type="Proteomes" id="UP001268256">
    <property type="component" value="Unassembled WGS sequence"/>
</dbReference>
<evidence type="ECO:0000313" key="2">
    <source>
        <dbReference type="EMBL" id="MDS3859578.1"/>
    </source>
</evidence>
<dbReference type="AlphaFoldDB" id="A0AAE4FNY9"/>
<protein>
    <submittedName>
        <fullName evidence="2">Uncharacterized protein</fullName>
    </submittedName>
</protein>
<evidence type="ECO:0000313" key="3">
    <source>
        <dbReference type="Proteomes" id="UP001268256"/>
    </source>
</evidence>
<organism evidence="2 3">
    <name type="scientific">Pseudocalidococcus azoricus BACA0444</name>
    <dbReference type="NCBI Taxonomy" id="2918990"/>
    <lineage>
        <taxon>Bacteria</taxon>
        <taxon>Bacillati</taxon>
        <taxon>Cyanobacteriota</taxon>
        <taxon>Cyanophyceae</taxon>
        <taxon>Acaryochloridales</taxon>
        <taxon>Thermosynechococcaceae</taxon>
        <taxon>Pseudocalidococcus</taxon>
        <taxon>Pseudocalidococcus azoricus</taxon>
    </lineage>
</organism>
<reference evidence="3" key="1">
    <citation type="submission" date="2023-07" db="EMBL/GenBank/DDBJ databases">
        <authorList>
            <person name="Luz R."/>
            <person name="Cordeiro R."/>
            <person name="Fonseca A."/>
            <person name="Goncalves V."/>
        </authorList>
    </citation>
    <scope>NUCLEOTIDE SEQUENCE [LARGE SCALE GENOMIC DNA]</scope>
    <source>
        <strain evidence="3">BACA0444</strain>
    </source>
</reference>
<feature type="transmembrane region" description="Helical" evidence="1">
    <location>
        <begin position="38"/>
        <end position="56"/>
    </location>
</feature>
<proteinExistence type="predicted"/>
<sequence length="94" mass="10480">MIWPRFLRTAYRKEPISAFVVIVGSVDTAIGGMGGYGGLVLLGLLAVSSALAWRWLTWQRWQRNHPPDKMAAYALPPQSARALPMLSMSKNQRP</sequence>
<dbReference type="EMBL" id="JAVMIP010000001">
    <property type="protein sequence ID" value="MDS3859578.1"/>
    <property type="molecule type" value="Genomic_DNA"/>
</dbReference>
<evidence type="ECO:0000256" key="1">
    <source>
        <dbReference type="SAM" id="Phobius"/>
    </source>
</evidence>
<name>A0AAE4FNY9_9CYAN</name>
<keyword evidence="1" id="KW-0472">Membrane</keyword>
<keyword evidence="3" id="KW-1185">Reference proteome</keyword>
<comment type="caution">
    <text evidence="2">The sequence shown here is derived from an EMBL/GenBank/DDBJ whole genome shotgun (WGS) entry which is preliminary data.</text>
</comment>
<dbReference type="RefSeq" id="WP_322876885.1">
    <property type="nucleotide sequence ID" value="NZ_JAVMIP010000001.1"/>
</dbReference>
<gene>
    <name evidence="2" type="ORF">RIF25_02030</name>
</gene>